<dbReference type="SMART" id="SM00864">
    <property type="entry name" value="Tubulin"/>
    <property type="match status" value="1"/>
</dbReference>
<evidence type="ECO:0000256" key="2">
    <source>
        <dbReference type="ARBA" id="ARBA00022490"/>
    </source>
</evidence>
<dbReference type="GO" id="GO:0000917">
    <property type="term" value="P:division septum assembly"/>
    <property type="evidence" value="ECO:0007669"/>
    <property type="project" value="UniProtKB-KW"/>
</dbReference>
<dbReference type="AlphaFoldDB" id="A0A7D4BYP6"/>
<dbReference type="CDD" id="cd02201">
    <property type="entry name" value="FtsZ_type1"/>
    <property type="match status" value="1"/>
</dbReference>
<dbReference type="RefSeq" id="WP_173072777.1">
    <property type="nucleotide sequence ID" value="NZ_CP041345.1"/>
</dbReference>
<dbReference type="EMBL" id="CP041345">
    <property type="protein sequence ID" value="QKG79224.1"/>
    <property type="molecule type" value="Genomic_DNA"/>
</dbReference>
<proteinExistence type="inferred from homology"/>
<evidence type="ECO:0000256" key="11">
    <source>
        <dbReference type="SAM" id="MobiDB-lite"/>
    </source>
</evidence>
<dbReference type="GO" id="GO:0032153">
    <property type="term" value="C:cell division site"/>
    <property type="evidence" value="ECO:0007669"/>
    <property type="project" value="UniProtKB-UniRule"/>
</dbReference>
<keyword evidence="2 8" id="KW-0963">Cytoplasm</keyword>
<reference evidence="14 15" key="1">
    <citation type="submission" date="2019-07" db="EMBL/GenBank/DDBJ databases">
        <title>Thalassofilum flectens gen. nov., sp. nov., a novel moderate thermophilic anaerobe from a shallow sea hot spring in Kunashir Island (Russia), representing a new family in the order Bacteroidales, and proposal of Thalassofilacea fam. nov.</title>
        <authorList>
            <person name="Kochetkova T.V."/>
            <person name="Podosokorskaya O.A."/>
            <person name="Novikov A."/>
            <person name="Elcheninov A.G."/>
            <person name="Toshchakov S.V."/>
            <person name="Kublanov I.V."/>
        </authorList>
    </citation>
    <scope>NUCLEOTIDE SEQUENCE [LARGE SCALE GENOMIC DNA]</scope>
    <source>
        <strain evidence="14 15">38-H</strain>
    </source>
</reference>
<dbReference type="Gene3D" id="3.40.50.1440">
    <property type="entry name" value="Tubulin/FtsZ, GTPase domain"/>
    <property type="match status" value="1"/>
</dbReference>
<keyword evidence="5 8" id="KW-0342">GTP-binding</keyword>
<evidence type="ECO:0000313" key="15">
    <source>
        <dbReference type="Proteomes" id="UP000500961"/>
    </source>
</evidence>
<dbReference type="InterPro" id="IPR018316">
    <property type="entry name" value="Tubulin/FtsZ_2-layer-sand-dom"/>
</dbReference>
<feature type="binding site" evidence="8">
    <location>
        <begin position="25"/>
        <end position="29"/>
    </location>
    <ligand>
        <name>GTP</name>
        <dbReference type="ChEBI" id="CHEBI:37565"/>
    </ligand>
</feature>
<comment type="function">
    <text evidence="8 10">Essential cell division protein that forms a contractile ring structure (Z ring) at the future cell division site. The regulation of the ring assembly controls the timing and the location of cell division. One of the functions of the FtsZ ring is to recruit other cell division proteins to the septum to produce a new cell wall between the dividing cells. Binds GTP and shows GTPase activity.</text>
</comment>
<feature type="region of interest" description="Disordered" evidence="11">
    <location>
        <begin position="399"/>
        <end position="434"/>
    </location>
</feature>
<dbReference type="PROSITE" id="PS01135">
    <property type="entry name" value="FTSZ_2"/>
    <property type="match status" value="1"/>
</dbReference>
<accession>A0A7D4BYP6</accession>
<dbReference type="Gene3D" id="3.30.1330.20">
    <property type="entry name" value="Tubulin/FtsZ, C-terminal domain"/>
    <property type="match status" value="1"/>
</dbReference>
<keyword evidence="15" id="KW-1185">Reference proteome</keyword>
<feature type="binding site" evidence="8">
    <location>
        <position position="144"/>
    </location>
    <ligand>
        <name>GTP</name>
        <dbReference type="ChEBI" id="CHEBI:37565"/>
    </ligand>
</feature>
<dbReference type="PANTHER" id="PTHR30314">
    <property type="entry name" value="CELL DIVISION PROTEIN FTSZ-RELATED"/>
    <property type="match status" value="1"/>
</dbReference>
<dbReference type="Pfam" id="PF00091">
    <property type="entry name" value="Tubulin"/>
    <property type="match status" value="1"/>
</dbReference>
<evidence type="ECO:0000256" key="10">
    <source>
        <dbReference type="RuleBase" id="RU000631"/>
    </source>
</evidence>
<dbReference type="NCBIfam" id="TIGR00065">
    <property type="entry name" value="ftsZ"/>
    <property type="match status" value="1"/>
</dbReference>
<dbReference type="PROSITE" id="PS01134">
    <property type="entry name" value="FTSZ_1"/>
    <property type="match status" value="1"/>
</dbReference>
<feature type="domain" description="Tubulin/FtsZ 2-layer sandwich" evidence="13">
    <location>
        <begin position="211"/>
        <end position="330"/>
    </location>
</feature>
<dbReference type="GO" id="GO:0005737">
    <property type="term" value="C:cytoplasm"/>
    <property type="evidence" value="ECO:0007669"/>
    <property type="project" value="UniProtKB-SubCell"/>
</dbReference>
<evidence type="ECO:0000256" key="3">
    <source>
        <dbReference type="ARBA" id="ARBA00022618"/>
    </source>
</evidence>
<keyword evidence="7 8" id="KW-0131">Cell cycle</keyword>
<feature type="compositionally biased region" description="Polar residues" evidence="11">
    <location>
        <begin position="424"/>
        <end position="434"/>
    </location>
</feature>
<keyword evidence="6 8" id="KW-0717">Septation</keyword>
<evidence type="ECO:0000256" key="9">
    <source>
        <dbReference type="NCBIfam" id="TIGR00065"/>
    </source>
</evidence>
<dbReference type="InterPro" id="IPR003008">
    <property type="entry name" value="Tubulin_FtsZ_GTPase"/>
</dbReference>
<dbReference type="InterPro" id="IPR036525">
    <property type="entry name" value="Tubulin/FtsZ_GTPase_sf"/>
</dbReference>
<dbReference type="HAMAP" id="MF_00909">
    <property type="entry name" value="FtsZ"/>
    <property type="match status" value="1"/>
</dbReference>
<feature type="binding site" evidence="8">
    <location>
        <position position="148"/>
    </location>
    <ligand>
        <name>GTP</name>
        <dbReference type="ChEBI" id="CHEBI:37565"/>
    </ligand>
</feature>
<comment type="subcellular location">
    <subcellularLocation>
        <location evidence="8">Cytoplasm</location>
    </subcellularLocation>
    <text evidence="8">Assembles at midcell at the inner surface of the cytoplasmic membrane.</text>
</comment>
<dbReference type="PRINTS" id="PR00423">
    <property type="entry name" value="CELLDVISFTSZ"/>
</dbReference>
<dbReference type="Proteomes" id="UP000500961">
    <property type="component" value="Chromosome"/>
</dbReference>
<comment type="similarity">
    <text evidence="1 8 10">Belongs to the FtsZ family.</text>
</comment>
<dbReference type="FunFam" id="3.40.50.1440:FF:000023">
    <property type="entry name" value="Cell division protein FtsZ"/>
    <property type="match status" value="1"/>
</dbReference>
<evidence type="ECO:0000259" key="12">
    <source>
        <dbReference type="SMART" id="SM00864"/>
    </source>
</evidence>
<evidence type="ECO:0000256" key="6">
    <source>
        <dbReference type="ARBA" id="ARBA00023210"/>
    </source>
</evidence>
<evidence type="ECO:0000256" key="8">
    <source>
        <dbReference type="HAMAP-Rule" id="MF_00909"/>
    </source>
</evidence>
<dbReference type="InterPro" id="IPR020805">
    <property type="entry name" value="Cell_div_FtsZ_CS"/>
</dbReference>
<evidence type="ECO:0000256" key="7">
    <source>
        <dbReference type="ARBA" id="ARBA00023306"/>
    </source>
</evidence>
<organism evidence="14 15">
    <name type="scientific">Tenuifilum thalassicum</name>
    <dbReference type="NCBI Taxonomy" id="2590900"/>
    <lineage>
        <taxon>Bacteria</taxon>
        <taxon>Pseudomonadati</taxon>
        <taxon>Bacteroidota</taxon>
        <taxon>Bacteroidia</taxon>
        <taxon>Bacteroidales</taxon>
        <taxon>Tenuifilaceae</taxon>
        <taxon>Tenuifilum</taxon>
    </lineage>
</organism>
<feature type="domain" description="Tubulin/FtsZ GTPase" evidence="12">
    <location>
        <begin position="17"/>
        <end position="209"/>
    </location>
</feature>
<keyword evidence="3 8" id="KW-0132">Cell division</keyword>
<sequence length="489" mass="52631">MGEDIINFDLPVVNESIIKVIGVGGGGGNAVNYMHNMGIKDVDFVLCNTDAQALINSPVEMKIQLGATLTEGRGAGNKPEIGKQAAIESLSQIVDLLQKNTKMVFITAGMGGGTGTGAAPIIAKAAKELGILTVAIVTIPFRTEGRKRMTQAIEGIKNISQFVDSLLVINNEKLLEVYGNLKLTEAFAKADDVLATAAKGIAEIITVHGYINVDFADVETVMYNSGVALMGSGRANGDNRALEAVKEALESPLLNNNDISGARNILLNITYGQDEITMEEVGVIIDYVQHAAGDDADLIWGNGCDPSLGEDLKVTVIATGFGTSSIPELYVKQRNIEVVSLTTDKQTTKVQQVSDFPEPTKPPQDKPRSSKKGTPIDPAQRVIEFDIDSDIFEVKTVNTNHVNQQNPEPAKPKPVPKPANAQPTPFTGNGSNRWANIDELENVPAYKRRNVNIEPTEVPKSTPISRISLTDDDDIVINPENPYLYDNVD</sequence>
<dbReference type="GO" id="GO:0003924">
    <property type="term" value="F:GTPase activity"/>
    <property type="evidence" value="ECO:0007669"/>
    <property type="project" value="UniProtKB-UniRule"/>
</dbReference>
<comment type="subunit">
    <text evidence="8">Homodimer. Polymerizes to form a dynamic ring structure in a strictly GTP-dependent manner. Interacts directly with several other division proteins.</text>
</comment>
<evidence type="ECO:0000259" key="13">
    <source>
        <dbReference type="SMART" id="SM00865"/>
    </source>
</evidence>
<dbReference type="InterPro" id="IPR000158">
    <property type="entry name" value="Cell_div_FtsZ"/>
</dbReference>
<protein>
    <recommendedName>
        <fullName evidence="8 9">Cell division protein FtsZ</fullName>
    </recommendedName>
</protein>
<dbReference type="GO" id="GO:0005525">
    <property type="term" value="F:GTP binding"/>
    <property type="evidence" value="ECO:0007669"/>
    <property type="project" value="UniProtKB-UniRule"/>
</dbReference>
<feature type="region of interest" description="Disordered" evidence="11">
    <location>
        <begin position="344"/>
        <end position="380"/>
    </location>
</feature>
<evidence type="ECO:0000256" key="4">
    <source>
        <dbReference type="ARBA" id="ARBA00022741"/>
    </source>
</evidence>
<feature type="binding site" evidence="8">
    <location>
        <begin position="113"/>
        <end position="115"/>
    </location>
    <ligand>
        <name>GTP</name>
        <dbReference type="ChEBI" id="CHEBI:37565"/>
    </ligand>
</feature>
<dbReference type="GO" id="GO:0051258">
    <property type="term" value="P:protein polymerization"/>
    <property type="evidence" value="ECO:0007669"/>
    <property type="project" value="UniProtKB-UniRule"/>
</dbReference>
<dbReference type="InterPro" id="IPR008280">
    <property type="entry name" value="Tub_FtsZ_C"/>
</dbReference>
<evidence type="ECO:0000256" key="5">
    <source>
        <dbReference type="ARBA" id="ARBA00023134"/>
    </source>
</evidence>
<dbReference type="Pfam" id="PF12327">
    <property type="entry name" value="FtsZ_C"/>
    <property type="match status" value="1"/>
</dbReference>
<dbReference type="SUPFAM" id="SSF55307">
    <property type="entry name" value="Tubulin C-terminal domain-like"/>
    <property type="match status" value="1"/>
</dbReference>
<dbReference type="InterPro" id="IPR024757">
    <property type="entry name" value="FtsZ_C"/>
</dbReference>
<evidence type="ECO:0000313" key="14">
    <source>
        <dbReference type="EMBL" id="QKG79224.1"/>
    </source>
</evidence>
<dbReference type="InterPro" id="IPR045061">
    <property type="entry name" value="FtsZ/CetZ"/>
</dbReference>
<dbReference type="InterPro" id="IPR037103">
    <property type="entry name" value="Tubulin/FtsZ-like_C"/>
</dbReference>
<evidence type="ECO:0000256" key="1">
    <source>
        <dbReference type="ARBA" id="ARBA00009690"/>
    </source>
</evidence>
<name>A0A7D4BYP6_9BACT</name>
<keyword evidence="4 8" id="KW-0547">Nucleotide-binding</keyword>
<dbReference type="SMART" id="SM00865">
    <property type="entry name" value="Tubulin_C"/>
    <property type="match status" value="1"/>
</dbReference>
<gene>
    <name evidence="8 14" type="primary">ftsZ</name>
    <name evidence="14" type="ORF">FHG85_02750</name>
</gene>
<feature type="binding site" evidence="8">
    <location>
        <position position="191"/>
    </location>
    <ligand>
        <name>GTP</name>
        <dbReference type="ChEBI" id="CHEBI:37565"/>
    </ligand>
</feature>
<feature type="compositionally biased region" description="Low complexity" evidence="11">
    <location>
        <begin position="344"/>
        <end position="353"/>
    </location>
</feature>
<dbReference type="SUPFAM" id="SSF52490">
    <property type="entry name" value="Tubulin nucleotide-binding domain-like"/>
    <property type="match status" value="1"/>
</dbReference>
<dbReference type="GO" id="GO:0043093">
    <property type="term" value="P:FtsZ-dependent cytokinesis"/>
    <property type="evidence" value="ECO:0007669"/>
    <property type="project" value="UniProtKB-UniRule"/>
</dbReference>
<dbReference type="KEGG" id="ttz:FHG85_02750"/>
<dbReference type="PANTHER" id="PTHR30314:SF3">
    <property type="entry name" value="MITOCHONDRIAL DIVISION PROTEIN FSZA"/>
    <property type="match status" value="1"/>
</dbReference>